<protein>
    <recommendedName>
        <fullName evidence="2">Amidohydrolase 3 domain-containing protein</fullName>
    </recommendedName>
</protein>
<proteinExistence type="predicted"/>
<dbReference type="OrthoDB" id="3501663at2759"/>
<evidence type="ECO:0000313" key="4">
    <source>
        <dbReference type="Proteomes" id="UP000037035"/>
    </source>
</evidence>
<comment type="caution">
    <text evidence="3">The sequence shown here is derived from an EMBL/GenBank/DDBJ whole genome shotgun (WGS) entry which is preliminary data.</text>
</comment>
<dbReference type="AlphaFoldDB" id="A0A0L6VBH4"/>
<dbReference type="GO" id="GO:0016810">
    <property type="term" value="F:hydrolase activity, acting on carbon-nitrogen (but not peptide) bonds"/>
    <property type="evidence" value="ECO:0007669"/>
    <property type="project" value="InterPro"/>
</dbReference>
<dbReference type="Gene3D" id="3.10.310.70">
    <property type="match status" value="1"/>
</dbReference>
<evidence type="ECO:0000256" key="1">
    <source>
        <dbReference type="SAM" id="MobiDB-lite"/>
    </source>
</evidence>
<reference evidence="3 4" key="1">
    <citation type="submission" date="2015-08" db="EMBL/GenBank/DDBJ databases">
        <title>Next Generation Sequencing and Analysis of the Genome of Puccinia sorghi L Schw, the Causal Agent of Maize Common Rust.</title>
        <authorList>
            <person name="Rochi L."/>
            <person name="Burguener G."/>
            <person name="Darino M."/>
            <person name="Turjanski A."/>
            <person name="Kreff E."/>
            <person name="Dieguez M.J."/>
            <person name="Sacco F."/>
        </authorList>
    </citation>
    <scope>NUCLEOTIDE SEQUENCE [LARGE SCALE GENOMIC DNA]</scope>
    <source>
        <strain evidence="3 4">RO10H11247</strain>
    </source>
</reference>
<dbReference type="PANTHER" id="PTHR22642:SF2">
    <property type="entry name" value="PROTEIN LONG AFTER FAR-RED 3"/>
    <property type="match status" value="1"/>
</dbReference>
<evidence type="ECO:0000259" key="2">
    <source>
        <dbReference type="Pfam" id="PF07969"/>
    </source>
</evidence>
<dbReference type="Gene3D" id="3.20.20.140">
    <property type="entry name" value="Metal-dependent hydrolases"/>
    <property type="match status" value="1"/>
</dbReference>
<dbReference type="SUPFAM" id="SSF51338">
    <property type="entry name" value="Composite domain of metallo-dependent hydrolases"/>
    <property type="match status" value="1"/>
</dbReference>
<organism evidence="3 4">
    <name type="scientific">Puccinia sorghi</name>
    <dbReference type="NCBI Taxonomy" id="27349"/>
    <lineage>
        <taxon>Eukaryota</taxon>
        <taxon>Fungi</taxon>
        <taxon>Dikarya</taxon>
        <taxon>Basidiomycota</taxon>
        <taxon>Pucciniomycotina</taxon>
        <taxon>Pucciniomycetes</taxon>
        <taxon>Pucciniales</taxon>
        <taxon>Pucciniaceae</taxon>
        <taxon>Puccinia</taxon>
    </lineage>
</organism>
<dbReference type="STRING" id="27349.A0A0L6VBH4"/>
<feature type="compositionally biased region" description="Basic and acidic residues" evidence="1">
    <location>
        <begin position="1"/>
        <end position="22"/>
    </location>
</feature>
<dbReference type="VEuPathDB" id="FungiDB:VP01_214g3"/>
<feature type="region of interest" description="Disordered" evidence="1">
    <location>
        <begin position="1"/>
        <end position="27"/>
    </location>
</feature>
<dbReference type="Pfam" id="PF07969">
    <property type="entry name" value="Amidohydro_3"/>
    <property type="match status" value="1"/>
</dbReference>
<dbReference type="EMBL" id="LAVV01007003">
    <property type="protein sequence ID" value="KNZ57470.1"/>
    <property type="molecule type" value="Genomic_DNA"/>
</dbReference>
<dbReference type="Gene3D" id="2.30.40.10">
    <property type="entry name" value="Urease, subunit C, domain 1"/>
    <property type="match status" value="1"/>
</dbReference>
<dbReference type="InterPro" id="IPR013108">
    <property type="entry name" value="Amidohydro_3"/>
</dbReference>
<dbReference type="SUPFAM" id="SSF51556">
    <property type="entry name" value="Metallo-dependent hydrolases"/>
    <property type="match status" value="1"/>
</dbReference>
<name>A0A0L6VBH4_9BASI</name>
<dbReference type="CDD" id="cd01300">
    <property type="entry name" value="YtcJ_like"/>
    <property type="match status" value="1"/>
</dbReference>
<dbReference type="Proteomes" id="UP000037035">
    <property type="component" value="Unassembled WGS sequence"/>
</dbReference>
<sequence length="643" mass="71128">MTSLGRVDHSGKLDNEQSDTRTSRTSKTQRPCIVGWKNAAWMSTSFALLAYLTYRFQPVLPYSHAVCVSAGGTIYTAEPDSPFVQCLAFKDTQISFVGNRLDLERLRAQALSPHPWLARLHSWLNFGGPSFHGQLAIKTLDGDLSVLPGLIDAHAHPLEYGEGLVGVDLLGCTSVQSIIDRIVSHISLDSAAESSGIILGSGWDQTLFEGKQFPSAAALSSHSKLKQRKIVLRRIDYHAYWVSQSILHQVLANNPPLEMESGEIVRDQNGHPTGIFVDNAMDLVDEILPKRTDENRLRYLESAAKEMLSLGLTTVNDAATDLETIAFYKKLDAQDNLPVRVTGMVNCGYTFCGDQVEKVTGNKFNLRSVKIFVDGALGSWGAALWEPYSDKNSSRGVLRAPWSTFFPLIQRWVEAGFQVNSHAIGDRANTLVIDAYEQVLSHLSNSTHTHSTPDSFNSLRLRIEHAQVLRPTDMERMGRMGIIASVQPTHAIADMDYAEDRLGIERIKGAYAWNSLLKNNVRLALGSDFPVTGVSPFLGMHAAYTRRKPTLSDETDGGQGWYDTERIESMRQIVDGFTIDASFAGFTEHLIGSLRVGKLADFVIVNHNLFHPAASRDLIGDRILQTHVLATFLNGRMVFNSSI</sequence>
<accession>A0A0L6VBH4</accession>
<dbReference type="PANTHER" id="PTHR22642">
    <property type="entry name" value="IMIDAZOLONEPROPIONASE"/>
    <property type="match status" value="1"/>
</dbReference>
<dbReference type="InterPro" id="IPR011059">
    <property type="entry name" value="Metal-dep_hydrolase_composite"/>
</dbReference>
<evidence type="ECO:0000313" key="3">
    <source>
        <dbReference type="EMBL" id="KNZ57470.1"/>
    </source>
</evidence>
<dbReference type="InterPro" id="IPR032466">
    <property type="entry name" value="Metal_Hydrolase"/>
</dbReference>
<dbReference type="InterPro" id="IPR033932">
    <property type="entry name" value="YtcJ-like"/>
</dbReference>
<feature type="domain" description="Amidohydrolase 3" evidence="2">
    <location>
        <begin position="145"/>
        <end position="639"/>
    </location>
</feature>
<gene>
    <name evidence="3" type="ORF">VP01_214g3</name>
</gene>
<keyword evidence="4" id="KW-1185">Reference proteome</keyword>